<evidence type="ECO:0000256" key="5">
    <source>
        <dbReference type="SAM" id="MobiDB-lite"/>
    </source>
</evidence>
<dbReference type="PANTHER" id="PTHR43585:SF2">
    <property type="entry name" value="ATP-GRASP ENZYME FSQD"/>
    <property type="match status" value="1"/>
</dbReference>
<name>A0A0L8JP73_STRVR</name>
<gene>
    <name evidence="7" type="ORF">ADK34_27545</name>
</gene>
<organism evidence="7 8">
    <name type="scientific">Streptomyces viridochromogenes</name>
    <dbReference type="NCBI Taxonomy" id="1938"/>
    <lineage>
        <taxon>Bacteria</taxon>
        <taxon>Bacillati</taxon>
        <taxon>Actinomycetota</taxon>
        <taxon>Actinomycetes</taxon>
        <taxon>Kitasatosporales</taxon>
        <taxon>Streptomycetaceae</taxon>
        <taxon>Streptomyces</taxon>
    </lineage>
</organism>
<dbReference type="InterPro" id="IPR011761">
    <property type="entry name" value="ATP-grasp"/>
</dbReference>
<dbReference type="Gene3D" id="3.30.470.20">
    <property type="entry name" value="ATP-grasp fold, B domain"/>
    <property type="match status" value="1"/>
</dbReference>
<dbReference type="InterPro" id="IPR052032">
    <property type="entry name" value="ATP-dep_AA_Ligase"/>
</dbReference>
<proteinExistence type="predicted"/>
<dbReference type="RefSeq" id="WP_033206876.1">
    <property type="nucleotide sequence ID" value="NZ_LGUP01000366.1"/>
</dbReference>
<accession>A0A0L8JP73</accession>
<dbReference type="InterPro" id="IPR041472">
    <property type="entry name" value="BL00235/CARNS1_N"/>
</dbReference>
<dbReference type="PATRIC" id="fig|1938.6.peg.5904"/>
<keyword evidence="3 4" id="KW-0067">ATP-binding</keyword>
<protein>
    <submittedName>
        <fullName evidence="7">Biotin carboxylase</fullName>
    </submittedName>
</protein>
<dbReference type="PROSITE" id="PS50975">
    <property type="entry name" value="ATP_GRASP"/>
    <property type="match status" value="1"/>
</dbReference>
<dbReference type="Pfam" id="PF18130">
    <property type="entry name" value="ATPgrasp_N"/>
    <property type="match status" value="1"/>
</dbReference>
<evidence type="ECO:0000256" key="4">
    <source>
        <dbReference type="PROSITE-ProRule" id="PRU00409"/>
    </source>
</evidence>
<dbReference type="GO" id="GO:0016874">
    <property type="term" value="F:ligase activity"/>
    <property type="evidence" value="ECO:0007669"/>
    <property type="project" value="UniProtKB-KW"/>
</dbReference>
<comment type="caution">
    <text evidence="7">The sequence shown here is derived from an EMBL/GenBank/DDBJ whole genome shotgun (WGS) entry which is preliminary data.</text>
</comment>
<evidence type="ECO:0000313" key="7">
    <source>
        <dbReference type="EMBL" id="KOG15478.1"/>
    </source>
</evidence>
<dbReference type="OrthoDB" id="24041at2"/>
<dbReference type="EMBL" id="LGUP01000366">
    <property type="protein sequence ID" value="KOG15478.1"/>
    <property type="molecule type" value="Genomic_DNA"/>
</dbReference>
<dbReference type="Pfam" id="PF13535">
    <property type="entry name" value="ATP-grasp_4"/>
    <property type="match status" value="1"/>
</dbReference>
<evidence type="ECO:0000313" key="8">
    <source>
        <dbReference type="Proteomes" id="UP000037023"/>
    </source>
</evidence>
<dbReference type="SMART" id="SM01209">
    <property type="entry name" value="GARS_A"/>
    <property type="match status" value="1"/>
</dbReference>
<sequence>MTTTRITGADDTRDGAGPGTDAPLLLLVESNTTGTGRQFAQRARACGAEPVLLSTDPARYPYAAEDGLRTVVVDTADGDALWAAVTALAADARIAGVLSSSEYYVATAADLARRLGLDGPSADAVRACRDKSAQRRTLAGAGVPVPRFHVAGDVAEALAAARSLDGPAVVKPVQGSGSLGVRLCRDGDEVAEHVRGLLAATVNERGLSTPGVVLVEEYLTGREFSVEVFGDEAVVTVAKHVGAPPVFVETGHDVPALLPAVQAAALVDSAVRAVTALGLGWGAAHVELRLDGDVARVIEVNPRLAGGMIPELVRRALGVDLVGAQVRAALGEPVDLAGTADAAGAASIRFLTAATESVLTDVTAAEEAARAVAGVVDTAVYRPAGTVVAPAEDFRGRVGHVITAGATPDRTAEAADTALAHGLATALSAAVPTGAAT</sequence>
<reference evidence="7 8" key="1">
    <citation type="submission" date="2015-06" db="EMBL/GenBank/DDBJ databases">
        <authorList>
            <person name="Hoefler B.C."/>
            <person name="Straight P.D."/>
        </authorList>
    </citation>
    <scope>NUCLEOTIDE SEQUENCE [LARGE SCALE GENOMIC DNA]</scope>
    <source>
        <strain evidence="7 8">NRRL 3427</strain>
    </source>
</reference>
<feature type="domain" description="ATP-grasp" evidence="6">
    <location>
        <begin position="135"/>
        <end position="330"/>
    </location>
</feature>
<dbReference type="Pfam" id="PF18603">
    <property type="entry name" value="LAL_C2"/>
    <property type="match status" value="1"/>
</dbReference>
<evidence type="ECO:0000256" key="1">
    <source>
        <dbReference type="ARBA" id="ARBA00022598"/>
    </source>
</evidence>
<dbReference type="GO" id="GO:0046872">
    <property type="term" value="F:metal ion binding"/>
    <property type="evidence" value="ECO:0007669"/>
    <property type="project" value="InterPro"/>
</dbReference>
<feature type="region of interest" description="Disordered" evidence="5">
    <location>
        <begin position="1"/>
        <end position="21"/>
    </location>
</feature>
<dbReference type="InterPro" id="IPR005479">
    <property type="entry name" value="CPAse_ATP-bd"/>
</dbReference>
<dbReference type="GO" id="GO:0005524">
    <property type="term" value="F:ATP binding"/>
    <property type="evidence" value="ECO:0007669"/>
    <property type="project" value="UniProtKB-UniRule"/>
</dbReference>
<keyword evidence="2 4" id="KW-0547">Nucleotide-binding</keyword>
<dbReference type="AlphaFoldDB" id="A0A0L8JP73"/>
<dbReference type="PANTHER" id="PTHR43585">
    <property type="entry name" value="FUMIPYRROLE BIOSYNTHESIS PROTEIN C"/>
    <property type="match status" value="1"/>
</dbReference>
<evidence type="ECO:0000256" key="2">
    <source>
        <dbReference type="ARBA" id="ARBA00022741"/>
    </source>
</evidence>
<dbReference type="Proteomes" id="UP000037023">
    <property type="component" value="Unassembled WGS sequence"/>
</dbReference>
<keyword evidence="1" id="KW-0436">Ligase</keyword>
<evidence type="ECO:0000259" key="6">
    <source>
        <dbReference type="PROSITE" id="PS50975"/>
    </source>
</evidence>
<dbReference type="Gene3D" id="3.40.50.20">
    <property type="match status" value="1"/>
</dbReference>
<dbReference type="SUPFAM" id="SSF56059">
    <property type="entry name" value="Glutathione synthetase ATP-binding domain-like"/>
    <property type="match status" value="1"/>
</dbReference>
<evidence type="ECO:0000256" key="3">
    <source>
        <dbReference type="ARBA" id="ARBA00022840"/>
    </source>
</evidence>
<dbReference type="PROSITE" id="PS00867">
    <property type="entry name" value="CPSASE_2"/>
    <property type="match status" value="1"/>
</dbReference>
<dbReference type="InterPro" id="IPR040570">
    <property type="entry name" value="LAL_C2"/>
</dbReference>